<accession>A0A369TTR5</accession>
<dbReference type="SUPFAM" id="SSF82282">
    <property type="entry name" value="Homocysteine S-methyltransferase"/>
    <property type="match status" value="1"/>
</dbReference>
<sequence length="297" mass="31183">MSDITLLDGGMGQELVKRAGDSPTPLWSTQVMLDHPGLVSQLHRDYFEAGATVASANTYAVHRDRLAPVGLEHRFEDLQAAALSEAVTARNAHGAGRVAGTIGPLGASYRPDLLPDHDTAVAAFAEIVRMMEGSADILLFETIASLDHARAALAAGRQSDLPIWLAVTVDDTDGSRLRSGEPVAEVVAIARDGAAAVLANCSAPEAMPAALDALMRSDLPCGAYANAFTRITEDFLKTRPTVAALDARRDMDPTTYARHVMGWVGQGATIVGGCCETGPAHIAAIARALRDAGHDLV</sequence>
<keyword evidence="3 4" id="KW-0479">Metal-binding</keyword>
<feature type="binding site" evidence="3 4">
    <location>
        <position position="275"/>
    </location>
    <ligand>
        <name>Zn(2+)</name>
        <dbReference type="ChEBI" id="CHEBI:29105"/>
    </ligand>
</feature>
<feature type="binding site" evidence="3 4">
    <location>
        <position position="274"/>
    </location>
    <ligand>
        <name>Zn(2+)</name>
        <dbReference type="ChEBI" id="CHEBI:29105"/>
    </ligand>
</feature>
<evidence type="ECO:0000259" key="5">
    <source>
        <dbReference type="PROSITE" id="PS50970"/>
    </source>
</evidence>
<keyword evidence="1 4" id="KW-0489">Methyltransferase</keyword>
<evidence type="ECO:0000313" key="7">
    <source>
        <dbReference type="Proteomes" id="UP000253977"/>
    </source>
</evidence>
<dbReference type="RefSeq" id="WP_114510928.1">
    <property type="nucleotide sequence ID" value="NZ_QPMK01000006.1"/>
</dbReference>
<dbReference type="Pfam" id="PF02574">
    <property type="entry name" value="S-methyl_trans"/>
    <property type="match status" value="1"/>
</dbReference>
<reference evidence="6 7" key="1">
    <citation type="submission" date="2018-07" db="EMBL/GenBank/DDBJ databases">
        <title>Thalassococcus profundi sp. nov., a marine bacterium isolated from deep seawater of Okinawa Trough.</title>
        <authorList>
            <person name="Yu M."/>
        </authorList>
    </citation>
    <scope>NUCLEOTIDE SEQUENCE [LARGE SCALE GENOMIC DNA]</scope>
    <source>
        <strain evidence="6 7">WRAS1</strain>
    </source>
</reference>
<keyword evidence="7" id="KW-1185">Reference proteome</keyword>
<evidence type="ECO:0000256" key="3">
    <source>
        <dbReference type="PIRSR" id="PIRSR037505-2"/>
    </source>
</evidence>
<dbReference type="AlphaFoldDB" id="A0A369TTR5"/>
<evidence type="ECO:0000256" key="1">
    <source>
        <dbReference type="ARBA" id="ARBA00022603"/>
    </source>
</evidence>
<dbReference type="Proteomes" id="UP000253977">
    <property type="component" value="Unassembled WGS sequence"/>
</dbReference>
<proteinExistence type="predicted"/>
<evidence type="ECO:0000256" key="4">
    <source>
        <dbReference type="PROSITE-ProRule" id="PRU00333"/>
    </source>
</evidence>
<dbReference type="InterPro" id="IPR003726">
    <property type="entry name" value="HCY_dom"/>
</dbReference>
<dbReference type="GO" id="GO:0009086">
    <property type="term" value="P:methionine biosynthetic process"/>
    <property type="evidence" value="ECO:0007669"/>
    <property type="project" value="InterPro"/>
</dbReference>
<dbReference type="GO" id="GO:0032259">
    <property type="term" value="P:methylation"/>
    <property type="evidence" value="ECO:0007669"/>
    <property type="project" value="UniProtKB-KW"/>
</dbReference>
<comment type="caution">
    <text evidence="6">The sequence shown here is derived from an EMBL/GenBank/DDBJ whole genome shotgun (WGS) entry which is preliminary data.</text>
</comment>
<dbReference type="InterPro" id="IPR036589">
    <property type="entry name" value="HCY_dom_sf"/>
</dbReference>
<dbReference type="PIRSF" id="PIRSF037505">
    <property type="entry name" value="Betaine_HMT"/>
    <property type="match status" value="1"/>
</dbReference>
<evidence type="ECO:0000313" key="6">
    <source>
        <dbReference type="EMBL" id="RDD66356.1"/>
    </source>
</evidence>
<dbReference type="PROSITE" id="PS50970">
    <property type="entry name" value="HCY"/>
    <property type="match status" value="1"/>
</dbReference>
<dbReference type="PANTHER" id="PTHR11103:SF18">
    <property type="entry name" value="SLR1189 PROTEIN"/>
    <property type="match status" value="1"/>
</dbReference>
<feature type="binding site" evidence="3 4">
    <location>
        <position position="201"/>
    </location>
    <ligand>
        <name>Zn(2+)</name>
        <dbReference type="ChEBI" id="CHEBI:29105"/>
    </ligand>
</feature>
<dbReference type="Gene3D" id="3.20.20.330">
    <property type="entry name" value="Homocysteine-binding-like domain"/>
    <property type="match status" value="1"/>
</dbReference>
<evidence type="ECO:0000256" key="2">
    <source>
        <dbReference type="ARBA" id="ARBA00022679"/>
    </source>
</evidence>
<dbReference type="GO" id="GO:0008270">
    <property type="term" value="F:zinc ion binding"/>
    <property type="evidence" value="ECO:0007669"/>
    <property type="project" value="InterPro"/>
</dbReference>
<keyword evidence="3 4" id="KW-0862">Zinc</keyword>
<feature type="domain" description="Hcy-binding" evidence="5">
    <location>
        <begin position="1"/>
        <end position="289"/>
    </location>
</feature>
<gene>
    <name evidence="6" type="ORF">DU478_10610</name>
</gene>
<dbReference type="OrthoDB" id="9803687at2"/>
<organism evidence="6 7">
    <name type="scientific">Thalassococcus profundi</name>
    <dbReference type="NCBI Taxonomy" id="2282382"/>
    <lineage>
        <taxon>Bacteria</taxon>
        <taxon>Pseudomonadati</taxon>
        <taxon>Pseudomonadota</taxon>
        <taxon>Alphaproteobacteria</taxon>
        <taxon>Rhodobacterales</taxon>
        <taxon>Roseobacteraceae</taxon>
        <taxon>Thalassococcus</taxon>
    </lineage>
</organism>
<dbReference type="GO" id="GO:0008168">
    <property type="term" value="F:methyltransferase activity"/>
    <property type="evidence" value="ECO:0007669"/>
    <property type="project" value="UniProtKB-UniRule"/>
</dbReference>
<dbReference type="InterPro" id="IPR017226">
    <property type="entry name" value="BHMT-like"/>
</dbReference>
<keyword evidence="2 4" id="KW-0808">Transferase</keyword>
<comment type="cofactor">
    <cofactor evidence="3">
        <name>Zn(2+)</name>
        <dbReference type="ChEBI" id="CHEBI:29105"/>
    </cofactor>
    <text evidence="3">Binds 1 zinc ion per subunit.</text>
</comment>
<name>A0A369TTR5_9RHOB</name>
<protein>
    <submittedName>
        <fullName evidence="6">Homocysteine S-methyltransferase family protein</fullName>
    </submittedName>
</protein>
<dbReference type="EMBL" id="QPMK01000006">
    <property type="protein sequence ID" value="RDD66356.1"/>
    <property type="molecule type" value="Genomic_DNA"/>
</dbReference>
<dbReference type="PANTHER" id="PTHR11103">
    <property type="entry name" value="SLR1189 PROTEIN"/>
    <property type="match status" value="1"/>
</dbReference>